<reference evidence="8 16" key="7">
    <citation type="submission" date="2018-05" db="EMBL/GenBank/DDBJ databases">
        <title>Vancomycin-resistant Enterococcus faecium strain from Chelyabinsk, Russia.</title>
        <authorList>
            <person name="Gostev V."/>
            <person name="Goncharov A."/>
            <person name="Kolodzhieva V."/>
            <person name="Suvorov A."/>
            <person name="Sidorenko S."/>
            <person name="Zueva L."/>
        </authorList>
    </citation>
    <scope>NUCLEOTIDE SEQUENCE [LARGE SCALE GENOMIC DNA]</scope>
    <source>
        <strain evidence="8 16">20</strain>
    </source>
</reference>
<dbReference type="EMBL" id="NGLB01000001">
    <property type="protein sequence ID" value="OTN99558.1"/>
    <property type="molecule type" value="Genomic_DNA"/>
</dbReference>
<dbReference type="InterPro" id="IPR036166">
    <property type="entry name" value="YxeA-like_sf"/>
</dbReference>
<evidence type="ECO:0000313" key="16">
    <source>
        <dbReference type="Proteomes" id="UP000249070"/>
    </source>
</evidence>
<reference evidence="6 14" key="5">
    <citation type="submission" date="2017-05" db="EMBL/GenBank/DDBJ databases">
        <title>The Genome Sequence of Enterococcus faecium 6F2_DIV0138.</title>
        <authorList>
            <consortium name="The Broad Institute Genomics Platform"/>
            <consortium name="The Broad Institute Genomic Center for Infectious Diseases"/>
            <person name="Earl A."/>
            <person name="Manson A."/>
            <person name="Schwartman J."/>
            <person name="Gilmore M."/>
            <person name="Abouelleil A."/>
            <person name="Cao P."/>
            <person name="Chapman S."/>
            <person name="Cusick C."/>
            <person name="Shea T."/>
            <person name="Young S."/>
            <person name="Neafsey D."/>
            <person name="Nusbaum C."/>
            <person name="Birren B."/>
        </authorList>
    </citation>
    <scope>NUCLEOTIDE SEQUENCE [LARGE SCALE GENOMIC DNA]</scope>
    <source>
        <strain evidence="6 14">6F2_DIV0138</strain>
    </source>
</reference>
<dbReference type="Proteomes" id="UP000070452">
    <property type="component" value="Unassembled WGS sequence"/>
</dbReference>
<evidence type="ECO:0000313" key="3">
    <source>
        <dbReference type="EMBL" id="MBX4221547.1"/>
    </source>
</evidence>
<evidence type="ECO:0000313" key="18">
    <source>
        <dbReference type="Proteomes" id="UP000469871"/>
    </source>
</evidence>
<dbReference type="EMBL" id="LEQJ01000002">
    <property type="protein sequence ID" value="RBS35176.1"/>
    <property type="molecule type" value="Genomic_DNA"/>
</dbReference>
<sequence length="128" mass="14141">MKKILGLIVIILIAFIGWKGWDYYQSTYVGKDYYAVVKAPMPAETDIKADNGEVIGRGFKYNVDAYAENGEKRQLDFDVITSGDSANGSAYPEGTILQLKASEKRIIEKKVITSDKVPSSVKEKLGLS</sequence>
<organism evidence="2 11">
    <name type="scientific">Enterococcus faecium</name>
    <name type="common">Streptococcus faecium</name>
    <dbReference type="NCBI Taxonomy" id="1352"/>
    <lineage>
        <taxon>Bacteria</taxon>
        <taxon>Bacillati</taxon>
        <taxon>Bacillota</taxon>
        <taxon>Bacilli</taxon>
        <taxon>Lactobacillales</taxon>
        <taxon>Enterococcaceae</taxon>
        <taxon>Enterococcus</taxon>
    </lineage>
</organism>
<dbReference type="PATRIC" id="fig|1352.1358.peg.1382"/>
<comment type="caution">
    <text evidence="2">The sequence shown here is derived from an EMBL/GenBank/DDBJ whole genome shotgun (WGS) entry which is preliminary data.</text>
</comment>
<evidence type="ECO:0000313" key="7">
    <source>
        <dbReference type="EMBL" id="PHL21751.1"/>
    </source>
</evidence>
<dbReference type="SUPFAM" id="SSF159121">
    <property type="entry name" value="BC4932-like"/>
    <property type="match status" value="1"/>
</dbReference>
<dbReference type="OMA" id="GPNNIAK"/>
<evidence type="ECO:0000313" key="6">
    <source>
        <dbReference type="EMBL" id="OTN99558.1"/>
    </source>
</evidence>
<dbReference type="Proteomes" id="UP000224303">
    <property type="component" value="Unassembled WGS sequence"/>
</dbReference>
<reference evidence="7 15" key="6">
    <citation type="submission" date="2017-10" db="EMBL/GenBank/DDBJ databases">
        <title>Draft genomes of the Enterococcus faecium isolated from human feces before and after Helicobacter pylori eradication therapy.</title>
        <authorList>
            <person name="Prianichniikov N.A."/>
            <person name="Glushchenko O.E."/>
            <person name="Malakhova M.V."/>
        </authorList>
    </citation>
    <scope>NUCLEOTIDE SEQUENCE [LARGE SCALE GENOMIC DNA]</scope>
    <source>
        <strain evidence="7 15">Hp_5-7</strain>
    </source>
</reference>
<dbReference type="RefSeq" id="WP_002288573.1">
    <property type="nucleotide sequence ID" value="NZ_AP026566.1"/>
</dbReference>
<dbReference type="EMBL" id="PCGC01000011">
    <property type="protein sequence ID" value="PHL21751.1"/>
    <property type="molecule type" value="Genomic_DNA"/>
</dbReference>
<dbReference type="AlphaFoldDB" id="A0A132ZFD8"/>
<evidence type="ECO:0000313" key="5">
    <source>
        <dbReference type="EMBL" id="OOL79523.1"/>
    </source>
</evidence>
<evidence type="ECO:0000313" key="14">
    <source>
        <dbReference type="Proteomes" id="UP000194737"/>
    </source>
</evidence>
<evidence type="ECO:0000313" key="8">
    <source>
        <dbReference type="EMBL" id="PZM55283.1"/>
    </source>
</evidence>
<accession>A0A132ZFD8</accession>
<evidence type="ECO:0000313" key="12">
    <source>
        <dbReference type="Proteomes" id="UP000183509"/>
    </source>
</evidence>
<dbReference type="EMBL" id="QHGU01000052">
    <property type="protein sequence ID" value="PZM55283.1"/>
    <property type="molecule type" value="Genomic_DNA"/>
</dbReference>
<reference evidence="3" key="9">
    <citation type="journal article" date="2022" name="J. Anim. Sci.">
        <title>Whole genome sequence analyses-based assessment of virulence potential and antimicrobial susceptibilities and resistance of Enterococcus faecium strains isolated from commercial swine and cattle probiotic products.</title>
        <authorList>
            <person name="Shridhar P.B."/>
            <person name="Amachawadi R.G."/>
            <person name="Tokach M."/>
            <person name="Patel I."/>
            <person name="Gangiredla J."/>
            <person name="Mammel M."/>
            <person name="Nagaraja T.G."/>
        </authorList>
    </citation>
    <scope>NUCLEOTIDE SEQUENCE</scope>
    <source>
        <strain evidence="3">EF215</strain>
    </source>
</reference>
<evidence type="ECO:0000313" key="9">
    <source>
        <dbReference type="EMBL" id="RBS35176.1"/>
    </source>
</evidence>
<protein>
    <submittedName>
        <fullName evidence="1">YxeA family protein</fullName>
    </submittedName>
</protein>
<reference evidence="9 17" key="1">
    <citation type="submission" date="2015-06" db="EMBL/GenBank/DDBJ databases">
        <title>The Genome Sequence of Enterococcus faecium 131EA1.</title>
        <authorList>
            <consortium name="The Broad Institute Genomics Platform"/>
            <consortium name="The Broad Institute Genome Sequencing Center for Infectious Disease"/>
            <person name="Earl A.M."/>
            <person name="Van Tyne D."/>
            <person name="Lebreton F."/>
            <person name="Saavedra J.T."/>
            <person name="Gilmore M.S."/>
            <person name="Manson Mcguire A."/>
            <person name="Clock S."/>
            <person name="Crupain M."/>
            <person name="Rangan U."/>
            <person name="Young S."/>
            <person name="Abouelleil A."/>
            <person name="Cao P."/>
            <person name="Chapman S.B."/>
            <person name="Griggs A."/>
            <person name="Priest M."/>
            <person name="Shea T."/>
            <person name="Wortman J."/>
            <person name="Nusbaum C."/>
            <person name="Birren B."/>
        </authorList>
    </citation>
    <scope>NUCLEOTIDE SEQUENCE [LARGE SCALE GENOMIC DNA]</scope>
    <source>
        <strain evidence="9 17">131EA1</strain>
    </source>
</reference>
<dbReference type="Proteomes" id="UP000183509">
    <property type="component" value="Unassembled WGS sequence"/>
</dbReference>
<name>A0A132ZFD8_ENTFC</name>
<reference evidence="10 12" key="3">
    <citation type="submission" date="2016-04" db="EMBL/GenBank/DDBJ databases">
        <authorList>
            <person name="Millard A."/>
        </authorList>
    </citation>
    <scope>NUCLEOTIDE SEQUENCE [LARGE SCALE GENOMIC DNA]</scope>
    <source>
        <strain evidence="10">Isolate 22</strain>
    </source>
</reference>
<evidence type="ECO:0000313" key="2">
    <source>
        <dbReference type="EMBL" id="KWX18861.1"/>
    </source>
</evidence>
<dbReference type="Proteomes" id="UP000194737">
    <property type="component" value="Unassembled WGS sequence"/>
</dbReference>
<evidence type="ECO:0000313" key="11">
    <source>
        <dbReference type="Proteomes" id="UP000070452"/>
    </source>
</evidence>
<reference evidence="2 11" key="2">
    <citation type="submission" date="2016-01" db="EMBL/GenBank/DDBJ databases">
        <title>Molecular Mechanisms for transfer of large genomic segments between Enterococcus faecium strains.</title>
        <authorList>
            <person name="Garcia-Solache M.A."/>
            <person name="Lebreton F."/>
            <person name="Mclaughlin R.E."/>
            <person name="Whiteaker J.D."/>
            <person name="Gilmore M.S."/>
            <person name="Rice L.B."/>
        </authorList>
    </citation>
    <scope>NUCLEOTIDE SEQUENCE [LARGE SCALE GENOMIC DNA]</scope>
    <source>
        <strain evidence="2 11">D344RRF x C68</strain>
    </source>
</reference>
<dbReference type="Proteomes" id="UP000469871">
    <property type="component" value="Unassembled WGS sequence"/>
</dbReference>
<reference evidence="4" key="10">
    <citation type="submission" date="2022-05" db="EMBL/GenBank/DDBJ databases">
        <title>Draft genome sequences of Clostridium perfringens strains isolated from Peru.</title>
        <authorList>
            <person name="Hurtado R."/>
            <person name="Lima L."/>
            <person name="Sousa T."/>
            <person name="Jaiswal A.K."/>
            <person name="Tiwari S."/>
            <person name="Maturrano L."/>
            <person name="Brenig B."/>
            <person name="Azevedo V."/>
        </authorList>
    </citation>
    <scope>NUCLEOTIDE SEQUENCE</scope>
    <source>
        <strain evidence="4">CP4</strain>
    </source>
</reference>
<dbReference type="Proteomes" id="UP001141166">
    <property type="component" value="Unassembled WGS sequence"/>
</dbReference>
<dbReference type="Pfam" id="PF06486">
    <property type="entry name" value="DUF1093"/>
    <property type="match status" value="1"/>
</dbReference>
<dbReference type="Proteomes" id="UP000253144">
    <property type="component" value="Unassembled WGS sequence"/>
</dbReference>
<proteinExistence type="predicted"/>
<dbReference type="EMBL" id="MVGJ01000278">
    <property type="protein sequence ID" value="OOL79523.1"/>
    <property type="molecule type" value="Genomic_DNA"/>
</dbReference>
<dbReference type="Proteomes" id="UP000249070">
    <property type="component" value="Unassembled WGS sequence"/>
</dbReference>
<evidence type="ECO:0000313" key="13">
    <source>
        <dbReference type="Proteomes" id="UP000191171"/>
    </source>
</evidence>
<evidence type="ECO:0000313" key="4">
    <source>
        <dbReference type="EMBL" id="MDC4248407.1"/>
    </source>
</evidence>
<dbReference type="EMBL" id="JAMWMK010000016">
    <property type="protein sequence ID" value="MDC4248407.1"/>
    <property type="molecule type" value="Genomic_DNA"/>
</dbReference>
<evidence type="ECO:0000313" key="17">
    <source>
        <dbReference type="Proteomes" id="UP000253144"/>
    </source>
</evidence>
<dbReference type="Proteomes" id="UP000191171">
    <property type="component" value="Unassembled WGS sequence"/>
</dbReference>
<dbReference type="InterPro" id="IPR006542">
    <property type="entry name" value="DUF1093"/>
</dbReference>
<dbReference type="Gene3D" id="2.40.50.480">
    <property type="match status" value="1"/>
</dbReference>
<gene>
    <name evidence="6" type="ORF">A5804_001048</name>
    <name evidence="2" type="ORF">AWT83_10420</name>
    <name evidence="5" type="ORF">B1P95_16145</name>
    <name evidence="7" type="ORF">CQR37_06430</name>
    <name evidence="8" type="ORF">DKP91_10405</name>
    <name evidence="10" type="ORF">DTPHA_602682</name>
    <name evidence="9" type="ORF">EB12_00604</name>
    <name evidence="1" type="ORF">GBM73_00780</name>
    <name evidence="3" type="ORF">KYX88_01590</name>
    <name evidence="4" type="ORF">M3X98_10115</name>
</gene>
<evidence type="ECO:0000313" key="15">
    <source>
        <dbReference type="Proteomes" id="UP000224303"/>
    </source>
</evidence>
<reference evidence="1 18" key="8">
    <citation type="submission" date="2019-10" db="EMBL/GenBank/DDBJ databases">
        <title>Evolutionary dynamics of vancomycin-resistant Enterococcus faecium during gastrointestinal tract colonization and bloodstream infection in immunocompromised pediatric patients.</title>
        <authorList>
            <person name="Chilambi G.S."/>
            <person name="Nordstrom H.R."/>
            <person name="Evans D.R."/>
            <person name="Ferrolino J."/>
            <person name="Hayden R.T."/>
            <person name="Maron G.M."/>
            <person name="Vo A.N."/>
            <person name="Gilmore M.S."/>
            <person name="Wolf J."/>
            <person name="Rosch J.W."/>
            <person name="Van Tyne D."/>
        </authorList>
    </citation>
    <scope>NUCLEOTIDE SEQUENCE [LARGE SCALE GENOMIC DNA]</scope>
    <source>
        <strain evidence="1 18">VRECG27</strain>
    </source>
</reference>
<evidence type="ECO:0000313" key="1">
    <source>
        <dbReference type="EMBL" id="KAB7575928.1"/>
    </source>
</evidence>
<dbReference type="EMBL" id="WEFP01000001">
    <property type="protein sequence ID" value="KAB7575928.1"/>
    <property type="molecule type" value="Genomic_DNA"/>
</dbReference>
<dbReference type="EMBL" id="JAIFOC010000011">
    <property type="protein sequence ID" value="MBX4221547.1"/>
    <property type="molecule type" value="Genomic_DNA"/>
</dbReference>
<reference evidence="5 13" key="4">
    <citation type="submission" date="2017-02" db="EMBL/GenBank/DDBJ databases">
        <title>Clonality and virulence of isolates of VRE in Hematopoietic Stem Cell Transplanted (HSCT) patients.</title>
        <authorList>
            <person name="Marchi A.P."/>
            <person name="Martins R.C."/>
            <person name="Marie S.K."/>
            <person name="Levin A.S."/>
            <person name="Costa S.F."/>
        </authorList>
    </citation>
    <scope>NUCLEOTIDE SEQUENCE [LARGE SCALE GENOMIC DNA]</scope>
    <source>
        <strain evidence="5 13">LIM1759</strain>
    </source>
</reference>
<dbReference type="EMBL" id="LRHK01000001">
    <property type="protein sequence ID" value="KWX18861.1"/>
    <property type="molecule type" value="Genomic_DNA"/>
</dbReference>
<dbReference type="Proteomes" id="UP001139644">
    <property type="component" value="Unassembled WGS sequence"/>
</dbReference>
<dbReference type="EMBL" id="FKLM01000074">
    <property type="protein sequence ID" value="SAM53114.1"/>
    <property type="molecule type" value="Genomic_DNA"/>
</dbReference>
<dbReference type="NCBIfam" id="TIGR01655">
    <property type="entry name" value="yxeA_fam"/>
    <property type="match status" value="1"/>
</dbReference>
<evidence type="ECO:0000313" key="10">
    <source>
        <dbReference type="EMBL" id="SAM53114.1"/>
    </source>
</evidence>